<proteinExistence type="predicted"/>
<dbReference type="InterPro" id="IPR007804">
    <property type="entry name" value="GvpG"/>
</dbReference>
<evidence type="ECO:0000313" key="1">
    <source>
        <dbReference type="EMBL" id="QIZ08014.1"/>
    </source>
</evidence>
<reference evidence="1 2" key="1">
    <citation type="submission" date="2020-04" db="EMBL/GenBank/DDBJ databases">
        <title>Genome-Wide Identification of 5-Methylcytosine Sites in Bacterial Genomes By High-Throughput Sequencing of MspJI Restriction Fragments.</title>
        <authorList>
            <person name="Wu V."/>
        </authorList>
    </citation>
    <scope>NUCLEOTIDE SEQUENCE [LARGE SCALE GENOMIC DNA]</scope>
    <source>
        <strain evidence="1 2">S2</strain>
    </source>
</reference>
<dbReference type="Pfam" id="PF05120">
    <property type="entry name" value="GvpG"/>
    <property type="match status" value="1"/>
</dbReference>
<reference evidence="1 2" key="2">
    <citation type="submission" date="2020-04" db="EMBL/GenBank/DDBJ databases">
        <authorList>
            <person name="Fomenkov A."/>
            <person name="Anton B.P."/>
            <person name="Roberts R.J."/>
        </authorList>
    </citation>
    <scope>NUCLEOTIDE SEQUENCE [LARGE SCALE GENOMIC DNA]</scope>
    <source>
        <strain evidence="1 2">S2</strain>
    </source>
</reference>
<dbReference type="EMBL" id="CP051128">
    <property type="protein sequence ID" value="QIZ08014.1"/>
    <property type="molecule type" value="Genomic_DNA"/>
</dbReference>
<organism evidence="1 2">
    <name type="scientific">Priestia megaterium</name>
    <name type="common">Bacillus megaterium</name>
    <dbReference type="NCBI Taxonomy" id="1404"/>
    <lineage>
        <taxon>Bacteria</taxon>
        <taxon>Bacillati</taxon>
        <taxon>Bacillota</taxon>
        <taxon>Bacilli</taxon>
        <taxon>Bacillales</taxon>
        <taxon>Bacillaceae</taxon>
        <taxon>Priestia</taxon>
    </lineage>
</organism>
<protein>
    <submittedName>
        <fullName evidence="1">Gas vesicle protein GvpG</fullName>
    </submittedName>
</protein>
<gene>
    <name evidence="1" type="ORF">HFZ78_15800</name>
</gene>
<evidence type="ECO:0000313" key="2">
    <source>
        <dbReference type="Proteomes" id="UP000501868"/>
    </source>
</evidence>
<sequence>MIFKLFTLPIRSLLKLGEKIQEEVDQELYDIPYLQQQLVELHMMFEMEELDEITYLEREQELIRRYKIAKEREQNEFLDE</sequence>
<accession>A0A6H1P349</accession>
<name>A0A6H1P349_PRIMG</name>
<dbReference type="AlphaFoldDB" id="A0A6H1P349"/>
<dbReference type="Proteomes" id="UP000501868">
    <property type="component" value="Chromosome"/>
</dbReference>